<accession>A0ABN2FSC5</accession>
<protein>
    <recommendedName>
        <fullName evidence="4">DUF2975 domain-containing protein</fullName>
    </recommendedName>
</protein>
<sequence>MRYFAAFPGRRAVPWLTVAALAITMAYADGFLMTALQGAVGAIQRTREPVVSWLRDSTIMLPVFFVAVLRALAVAHRRYGPVLRKARTVLAAALLIVVAGSVVGIAEIVASSTYDYYLQSKQLERTDSTHSHQSGAANVSDHSDCAATCQALRSTLAVDERGVEYGSAAVLLTNLVLVSGVVALRGGRLDSAAARRQGPLSVAAATPSTAAAAVEDQYDNDHNYDGNQHGN</sequence>
<dbReference type="Proteomes" id="UP001501319">
    <property type="component" value="Unassembled WGS sequence"/>
</dbReference>
<reference evidence="2 3" key="1">
    <citation type="journal article" date="2019" name="Int. J. Syst. Evol. Microbiol.">
        <title>The Global Catalogue of Microorganisms (GCM) 10K type strain sequencing project: providing services to taxonomists for standard genome sequencing and annotation.</title>
        <authorList>
            <consortium name="The Broad Institute Genomics Platform"/>
            <consortium name="The Broad Institute Genome Sequencing Center for Infectious Disease"/>
            <person name="Wu L."/>
            <person name="Ma J."/>
        </authorList>
    </citation>
    <scope>NUCLEOTIDE SEQUENCE [LARGE SCALE GENOMIC DNA]</scope>
    <source>
        <strain evidence="2 3">JCM 14306</strain>
    </source>
</reference>
<comment type="caution">
    <text evidence="2">The sequence shown here is derived from an EMBL/GenBank/DDBJ whole genome shotgun (WGS) entry which is preliminary data.</text>
</comment>
<evidence type="ECO:0000313" key="3">
    <source>
        <dbReference type="Proteomes" id="UP001501319"/>
    </source>
</evidence>
<keyword evidence="3" id="KW-1185">Reference proteome</keyword>
<gene>
    <name evidence="2" type="ORF">GCM10009744_59130</name>
</gene>
<feature type="transmembrane region" description="Helical" evidence="1">
    <location>
        <begin position="165"/>
        <end position="186"/>
    </location>
</feature>
<feature type="transmembrane region" description="Helical" evidence="1">
    <location>
        <begin position="57"/>
        <end position="76"/>
    </location>
</feature>
<organism evidence="2 3">
    <name type="scientific">Kribbella alba</name>
    <dbReference type="NCBI Taxonomy" id="190197"/>
    <lineage>
        <taxon>Bacteria</taxon>
        <taxon>Bacillati</taxon>
        <taxon>Actinomycetota</taxon>
        <taxon>Actinomycetes</taxon>
        <taxon>Propionibacteriales</taxon>
        <taxon>Kribbellaceae</taxon>
        <taxon>Kribbella</taxon>
    </lineage>
</organism>
<evidence type="ECO:0000313" key="2">
    <source>
        <dbReference type="EMBL" id="GAA1658096.1"/>
    </source>
</evidence>
<keyword evidence="1" id="KW-0812">Transmembrane</keyword>
<keyword evidence="1" id="KW-0472">Membrane</keyword>
<evidence type="ECO:0008006" key="4">
    <source>
        <dbReference type="Google" id="ProtNLM"/>
    </source>
</evidence>
<name>A0ABN2FSC5_9ACTN</name>
<evidence type="ECO:0000256" key="1">
    <source>
        <dbReference type="SAM" id="Phobius"/>
    </source>
</evidence>
<dbReference type="EMBL" id="BAAANE010000011">
    <property type="protein sequence ID" value="GAA1658096.1"/>
    <property type="molecule type" value="Genomic_DNA"/>
</dbReference>
<feature type="transmembrane region" description="Helical" evidence="1">
    <location>
        <begin position="88"/>
        <end position="110"/>
    </location>
</feature>
<dbReference type="RefSeq" id="WP_344115842.1">
    <property type="nucleotide sequence ID" value="NZ_BAAANE010000011.1"/>
</dbReference>
<keyword evidence="1" id="KW-1133">Transmembrane helix</keyword>
<proteinExistence type="predicted"/>